<protein>
    <submittedName>
        <fullName evidence="2">Uncharacterized protein</fullName>
    </submittedName>
</protein>
<organism evidence="2 3">
    <name type="scientific">Thermomonospora cellulosilytica</name>
    <dbReference type="NCBI Taxonomy" id="1411118"/>
    <lineage>
        <taxon>Bacteria</taxon>
        <taxon>Bacillati</taxon>
        <taxon>Actinomycetota</taxon>
        <taxon>Actinomycetes</taxon>
        <taxon>Streptosporangiales</taxon>
        <taxon>Thermomonosporaceae</taxon>
        <taxon>Thermomonospora</taxon>
    </lineage>
</organism>
<evidence type="ECO:0000256" key="1">
    <source>
        <dbReference type="SAM" id="MobiDB-lite"/>
    </source>
</evidence>
<gene>
    <name evidence="2" type="ORF">HNR21_001020</name>
</gene>
<dbReference type="AlphaFoldDB" id="A0A7W3MUG6"/>
<keyword evidence="3" id="KW-1185">Reference proteome</keyword>
<reference evidence="2 3" key="1">
    <citation type="submission" date="2020-08" db="EMBL/GenBank/DDBJ databases">
        <title>Sequencing the genomes of 1000 actinobacteria strains.</title>
        <authorList>
            <person name="Klenk H.-P."/>
        </authorList>
    </citation>
    <scope>NUCLEOTIDE SEQUENCE [LARGE SCALE GENOMIC DNA]</scope>
    <source>
        <strain evidence="2 3">DSM 45823</strain>
    </source>
</reference>
<feature type="compositionally biased region" description="Basic and acidic residues" evidence="1">
    <location>
        <begin position="211"/>
        <end position="222"/>
    </location>
</feature>
<name>A0A7W3MUG6_9ACTN</name>
<comment type="caution">
    <text evidence="2">The sequence shown here is derived from an EMBL/GenBank/DDBJ whole genome shotgun (WGS) entry which is preliminary data.</text>
</comment>
<feature type="region of interest" description="Disordered" evidence="1">
    <location>
        <begin position="1"/>
        <end position="78"/>
    </location>
</feature>
<evidence type="ECO:0000313" key="3">
    <source>
        <dbReference type="Proteomes" id="UP000539313"/>
    </source>
</evidence>
<dbReference type="Proteomes" id="UP000539313">
    <property type="component" value="Unassembled WGS sequence"/>
</dbReference>
<sequence>MPDNPRQPCRGRAPAATVDSALLSPAPEDTDPTASARSCPTVRGSRAVMDAVTKPPAASRRSQLDAAQPCPEDTDTTVSVRSCPAIRGSRAVVDGCRALSVHGRLSAAQPSPDAPGPTFESCQTALGHVRRILMPTGAPHRTLRLRMTGRNGGMPLVPARPPTRMWRSGSRKRRPARAGVRWSSAGGRRACGDRPACRQSSCECSGRRRVRGEGSRDLSDIRRRSREKRRSASQWCPQQPMPGGLRQGRSSQGLSRGAGTDPQGEDAGGCGDCCGTTGTERVAPAAGAAATGAASSVPTAPGLRPDR</sequence>
<feature type="region of interest" description="Disordered" evidence="1">
    <location>
        <begin position="284"/>
        <end position="307"/>
    </location>
</feature>
<feature type="region of interest" description="Disordered" evidence="1">
    <location>
        <begin position="148"/>
        <end position="270"/>
    </location>
</feature>
<evidence type="ECO:0000313" key="2">
    <source>
        <dbReference type="EMBL" id="MBA9002138.1"/>
    </source>
</evidence>
<accession>A0A7W3MUG6</accession>
<proteinExistence type="predicted"/>
<feature type="compositionally biased region" description="Low complexity" evidence="1">
    <location>
        <begin position="284"/>
        <end position="300"/>
    </location>
</feature>
<dbReference type="EMBL" id="JACJII010000001">
    <property type="protein sequence ID" value="MBA9002138.1"/>
    <property type="molecule type" value="Genomic_DNA"/>
</dbReference>